<dbReference type="FunFam" id="3.100.10.10:FF:000001">
    <property type="entry name" value="60S ribosomal protein L18"/>
    <property type="match status" value="1"/>
</dbReference>
<accession>A0A9J6CIQ7</accession>
<evidence type="ECO:0000259" key="6">
    <source>
        <dbReference type="Pfam" id="PF17135"/>
    </source>
</evidence>
<dbReference type="AlphaFoldDB" id="A0A9J6CIQ7"/>
<gene>
    <name evidence="7" type="ORF">PVAND_011019</name>
</gene>
<dbReference type="PANTHER" id="PTHR10934">
    <property type="entry name" value="60S RIBOSOMAL PROTEIN L18"/>
    <property type="match status" value="1"/>
</dbReference>
<dbReference type="InterPro" id="IPR021132">
    <property type="entry name" value="Ribosomal_eL18/eL18-A/B/_CS"/>
</dbReference>
<dbReference type="InterPro" id="IPR021131">
    <property type="entry name" value="Ribosomal_uL15/eL18"/>
</dbReference>
<keyword evidence="3" id="KW-0687">Ribonucleoprotein</keyword>
<evidence type="ECO:0000256" key="4">
    <source>
        <dbReference type="ARBA" id="ARBA00035218"/>
    </source>
</evidence>
<dbReference type="Gene3D" id="3.100.10.10">
    <property type="match status" value="1"/>
</dbReference>
<name>A0A9J6CIQ7_POLVA</name>
<keyword evidence="2" id="KW-0689">Ribosomal protein</keyword>
<dbReference type="GO" id="GO:0006412">
    <property type="term" value="P:translation"/>
    <property type="evidence" value="ECO:0007669"/>
    <property type="project" value="InterPro"/>
</dbReference>
<dbReference type="Pfam" id="PF17135">
    <property type="entry name" value="Ribosomal_L18"/>
    <property type="match status" value="1"/>
</dbReference>
<dbReference type="InterPro" id="IPR000039">
    <property type="entry name" value="Ribosomal_eL18"/>
</dbReference>
<dbReference type="OrthoDB" id="6353017at2759"/>
<evidence type="ECO:0000256" key="3">
    <source>
        <dbReference type="ARBA" id="ARBA00023274"/>
    </source>
</evidence>
<dbReference type="SUPFAM" id="SSF52080">
    <property type="entry name" value="Ribosomal proteins L15p and L18e"/>
    <property type="match status" value="1"/>
</dbReference>
<dbReference type="GO" id="GO:0003723">
    <property type="term" value="F:RNA binding"/>
    <property type="evidence" value="ECO:0007669"/>
    <property type="project" value="TreeGrafter"/>
</dbReference>
<evidence type="ECO:0000256" key="1">
    <source>
        <dbReference type="ARBA" id="ARBA00006815"/>
    </source>
</evidence>
<dbReference type="GO" id="GO:0022625">
    <property type="term" value="C:cytosolic large ribosomal subunit"/>
    <property type="evidence" value="ECO:0007669"/>
    <property type="project" value="TreeGrafter"/>
</dbReference>
<evidence type="ECO:0000256" key="5">
    <source>
        <dbReference type="ARBA" id="ARBA00035323"/>
    </source>
</evidence>
<evidence type="ECO:0000256" key="2">
    <source>
        <dbReference type="ARBA" id="ARBA00022980"/>
    </source>
</evidence>
<sequence>MGKDISHKWDRKVRRTSPKSLDVYLRLLVKLYRFLYRRTHQKFNKIILRRLFMSKINRPVISLQRVIRLMKQRQAKENTIAVIVGKVTNDLRILEVPKLRICALRVSERARERIIKSGGEVLTFDQLALLAPTGKNTILMQGKRNNREAVTHFGKAPGVPHSHTRPYVRSKGRKFERARGRRTSCGYKK</sequence>
<dbReference type="GO" id="GO:0003735">
    <property type="term" value="F:structural constituent of ribosome"/>
    <property type="evidence" value="ECO:0007669"/>
    <property type="project" value="InterPro"/>
</dbReference>
<dbReference type="EMBL" id="JADBJN010000001">
    <property type="protein sequence ID" value="KAG5681603.1"/>
    <property type="molecule type" value="Genomic_DNA"/>
</dbReference>
<comment type="similarity">
    <text evidence="1">Belongs to the eukaryotic ribosomal protein eL18 family.</text>
</comment>
<feature type="domain" description="Large ribosomal subunit protein uL15/eL18" evidence="6">
    <location>
        <begin position="2"/>
        <end position="189"/>
    </location>
</feature>
<evidence type="ECO:0000313" key="8">
    <source>
        <dbReference type="Proteomes" id="UP001107558"/>
    </source>
</evidence>
<dbReference type="Proteomes" id="UP001107558">
    <property type="component" value="Chromosome 1"/>
</dbReference>
<evidence type="ECO:0000313" key="7">
    <source>
        <dbReference type="EMBL" id="KAG5681603.1"/>
    </source>
</evidence>
<keyword evidence="8" id="KW-1185">Reference proteome</keyword>
<protein>
    <recommendedName>
        <fullName evidence="4">Large ribosomal subunit protein eL18</fullName>
    </recommendedName>
    <alternativeName>
        <fullName evidence="5">60S ribosomal protein L18</fullName>
    </alternativeName>
</protein>
<comment type="caution">
    <text evidence="7">The sequence shown here is derived from an EMBL/GenBank/DDBJ whole genome shotgun (WGS) entry which is preliminary data.</text>
</comment>
<proteinExistence type="inferred from homology"/>
<reference evidence="7" key="1">
    <citation type="submission" date="2021-03" db="EMBL/GenBank/DDBJ databases">
        <title>Chromosome level genome of the anhydrobiotic midge Polypedilum vanderplanki.</title>
        <authorList>
            <person name="Yoshida Y."/>
            <person name="Kikawada T."/>
            <person name="Gusev O."/>
        </authorList>
    </citation>
    <scope>NUCLEOTIDE SEQUENCE</scope>
    <source>
        <strain evidence="7">NIAS01</strain>
        <tissue evidence="7">Whole body or cell culture</tissue>
    </source>
</reference>
<organism evidence="7 8">
    <name type="scientific">Polypedilum vanderplanki</name>
    <name type="common">Sleeping chironomid midge</name>
    <dbReference type="NCBI Taxonomy" id="319348"/>
    <lineage>
        <taxon>Eukaryota</taxon>
        <taxon>Metazoa</taxon>
        <taxon>Ecdysozoa</taxon>
        <taxon>Arthropoda</taxon>
        <taxon>Hexapoda</taxon>
        <taxon>Insecta</taxon>
        <taxon>Pterygota</taxon>
        <taxon>Neoptera</taxon>
        <taxon>Endopterygota</taxon>
        <taxon>Diptera</taxon>
        <taxon>Nematocera</taxon>
        <taxon>Chironomoidea</taxon>
        <taxon>Chironomidae</taxon>
        <taxon>Chironominae</taxon>
        <taxon>Polypedilum</taxon>
        <taxon>Polypedilum</taxon>
    </lineage>
</organism>
<dbReference type="PROSITE" id="PS01106">
    <property type="entry name" value="RIBOSOMAL_L18E"/>
    <property type="match status" value="1"/>
</dbReference>
<dbReference type="PANTHER" id="PTHR10934:SF2">
    <property type="entry name" value="LARGE RIBOSOMAL SUBUNIT PROTEIN EL18"/>
    <property type="match status" value="1"/>
</dbReference>
<dbReference type="InterPro" id="IPR036227">
    <property type="entry name" value="Ribosomal_uL15/eL18_sf"/>
</dbReference>